<keyword evidence="3" id="KW-1185">Reference proteome</keyword>
<dbReference type="PANTHER" id="PTHR40278">
    <property type="entry name" value="DNA UTILIZATION PROTEIN HOFN"/>
    <property type="match status" value="1"/>
</dbReference>
<dbReference type="PANTHER" id="PTHR40278:SF1">
    <property type="entry name" value="DNA UTILIZATION PROTEIN HOFN"/>
    <property type="match status" value="1"/>
</dbReference>
<keyword evidence="1" id="KW-0812">Transmembrane</keyword>
<feature type="transmembrane region" description="Helical" evidence="1">
    <location>
        <begin position="21"/>
        <end position="41"/>
    </location>
</feature>
<evidence type="ECO:0000313" key="3">
    <source>
        <dbReference type="Proteomes" id="UP001210678"/>
    </source>
</evidence>
<keyword evidence="1" id="KW-0472">Membrane</keyword>
<dbReference type="EMBL" id="JAQLOI010000001">
    <property type="protein sequence ID" value="MDB1122366.1"/>
    <property type="molecule type" value="Genomic_DNA"/>
</dbReference>
<sequence length="178" mass="20585">MMNRINLFPWREEERRELKRRFLKLALLTAVFTLLVQIYVYRHYQSVILDSRLLLQQTEEAHILLNKGLVELANLQKQQQISSENINTILQIQQSKYVVVNTLSLLPSLVPNDLFLNELNILGSKIVLTGTSTDMRFINTFADVLKNDAAISKVEIDSITSNSQRPDLHDFSLSFRLL</sequence>
<proteinExistence type="predicted"/>
<keyword evidence="1" id="KW-1133">Transmembrane helix</keyword>
<dbReference type="Proteomes" id="UP001210678">
    <property type="component" value="Unassembled WGS sequence"/>
</dbReference>
<protein>
    <submittedName>
        <fullName evidence="2">PilN domain-containing protein</fullName>
    </submittedName>
</protein>
<dbReference type="InterPro" id="IPR052534">
    <property type="entry name" value="Extracell_DNA_Util/SecSys_Comp"/>
</dbReference>
<evidence type="ECO:0000256" key="1">
    <source>
        <dbReference type="SAM" id="Phobius"/>
    </source>
</evidence>
<gene>
    <name evidence="2" type="ORF">PGX00_00865</name>
</gene>
<name>A0ABT4YLE4_9VIBR</name>
<organism evidence="2 3">
    <name type="scientific">Vibrio algarum</name>
    <dbReference type="NCBI Taxonomy" id="3020714"/>
    <lineage>
        <taxon>Bacteria</taxon>
        <taxon>Pseudomonadati</taxon>
        <taxon>Pseudomonadota</taxon>
        <taxon>Gammaproteobacteria</taxon>
        <taxon>Vibrionales</taxon>
        <taxon>Vibrionaceae</taxon>
        <taxon>Vibrio</taxon>
    </lineage>
</organism>
<dbReference type="Pfam" id="PF05137">
    <property type="entry name" value="PilN"/>
    <property type="match status" value="1"/>
</dbReference>
<dbReference type="RefSeq" id="WP_272132065.1">
    <property type="nucleotide sequence ID" value="NZ_JAQLOI010000001.1"/>
</dbReference>
<comment type="caution">
    <text evidence="2">The sequence shown here is derived from an EMBL/GenBank/DDBJ whole genome shotgun (WGS) entry which is preliminary data.</text>
</comment>
<evidence type="ECO:0000313" key="2">
    <source>
        <dbReference type="EMBL" id="MDB1122366.1"/>
    </source>
</evidence>
<reference evidence="2 3" key="1">
    <citation type="submission" date="2023-01" db="EMBL/GenBank/DDBJ databases">
        <title>Vibrio sp. KJ40-1 sp.nov, isolated from marine algae.</title>
        <authorList>
            <person name="Butt M."/>
            <person name="Kim J.M.J."/>
            <person name="Jeon C.O.C."/>
        </authorList>
    </citation>
    <scope>NUCLEOTIDE SEQUENCE [LARGE SCALE GENOMIC DNA]</scope>
    <source>
        <strain evidence="2 3">KJ40-1</strain>
    </source>
</reference>
<accession>A0ABT4YLE4</accession>
<dbReference type="InterPro" id="IPR007813">
    <property type="entry name" value="PilN"/>
</dbReference>